<reference evidence="1" key="1">
    <citation type="submission" date="2021-02" db="EMBL/GenBank/DDBJ databases">
        <authorList>
            <person name="Nowell W R."/>
        </authorList>
    </citation>
    <scope>NUCLEOTIDE SEQUENCE</scope>
</reference>
<feature type="non-terminal residue" evidence="1">
    <location>
        <position position="1"/>
    </location>
</feature>
<comment type="caution">
    <text evidence="1">The sequence shown here is derived from an EMBL/GenBank/DDBJ whole genome shotgun (WGS) entry which is preliminary data.</text>
</comment>
<dbReference type="AlphaFoldDB" id="A0A8S3EZQ3"/>
<evidence type="ECO:0000313" key="2">
    <source>
        <dbReference type="Proteomes" id="UP000681720"/>
    </source>
</evidence>
<dbReference type="EMBL" id="CAJOBJ010251643">
    <property type="protein sequence ID" value="CAF5095342.1"/>
    <property type="molecule type" value="Genomic_DNA"/>
</dbReference>
<sequence>VWQYFCQVWQLPPIASWWPANAAADILI</sequence>
<protein>
    <submittedName>
        <fullName evidence="1">Uncharacterized protein</fullName>
    </submittedName>
</protein>
<name>A0A8S3EZQ3_9BILA</name>
<gene>
    <name evidence="1" type="ORF">GIL414_LOCUS62436</name>
</gene>
<evidence type="ECO:0000313" key="1">
    <source>
        <dbReference type="EMBL" id="CAF5095342.1"/>
    </source>
</evidence>
<dbReference type="Proteomes" id="UP000681720">
    <property type="component" value="Unassembled WGS sequence"/>
</dbReference>
<proteinExistence type="predicted"/>
<organism evidence="1 2">
    <name type="scientific">Rotaria magnacalcarata</name>
    <dbReference type="NCBI Taxonomy" id="392030"/>
    <lineage>
        <taxon>Eukaryota</taxon>
        <taxon>Metazoa</taxon>
        <taxon>Spiralia</taxon>
        <taxon>Gnathifera</taxon>
        <taxon>Rotifera</taxon>
        <taxon>Eurotatoria</taxon>
        <taxon>Bdelloidea</taxon>
        <taxon>Philodinida</taxon>
        <taxon>Philodinidae</taxon>
        <taxon>Rotaria</taxon>
    </lineage>
</organism>
<accession>A0A8S3EZQ3</accession>